<protein>
    <submittedName>
        <fullName evidence="1">Uncharacterized protein</fullName>
    </submittedName>
</protein>
<sequence>MHHQAYSTRSYVGFSTAHGTELLSISCVTAHMYRFSFAISDFLSEGSFTRVNFTSIRSFAFSGLLETGQYTLLSGFSIREIFAAGDWEGTQKLGSSLRLPRDTFEIAPLVLGCSAALTR</sequence>
<organism evidence="1">
    <name type="scientific">Anopheles atroparvus</name>
    <name type="common">European mosquito</name>
    <dbReference type="NCBI Taxonomy" id="41427"/>
    <lineage>
        <taxon>Eukaryota</taxon>
        <taxon>Metazoa</taxon>
        <taxon>Ecdysozoa</taxon>
        <taxon>Arthropoda</taxon>
        <taxon>Hexapoda</taxon>
        <taxon>Insecta</taxon>
        <taxon>Pterygota</taxon>
        <taxon>Neoptera</taxon>
        <taxon>Endopterygota</taxon>
        <taxon>Diptera</taxon>
        <taxon>Nematocera</taxon>
        <taxon>Culicoidea</taxon>
        <taxon>Culicidae</taxon>
        <taxon>Anophelinae</taxon>
        <taxon>Anopheles</taxon>
    </lineage>
</organism>
<accession>A0A182IUJ5</accession>
<evidence type="ECO:0000313" key="1">
    <source>
        <dbReference type="EnsemblMetazoa" id="AATE005756-PA.1"/>
    </source>
</evidence>
<proteinExistence type="predicted"/>
<dbReference type="EnsemblMetazoa" id="AATE005756-RA">
    <property type="protein sequence ID" value="AATE005756-PA.1"/>
    <property type="gene ID" value="AATE005756"/>
</dbReference>
<reference evidence="1" key="1">
    <citation type="submission" date="2022-08" db="UniProtKB">
        <authorList>
            <consortium name="EnsemblMetazoa"/>
        </authorList>
    </citation>
    <scope>IDENTIFICATION</scope>
    <source>
        <strain evidence="1">EBRO</strain>
    </source>
</reference>
<name>A0A182IUJ5_ANOAO</name>
<dbReference type="AlphaFoldDB" id="A0A182IUJ5"/>
<dbReference type="VEuPathDB" id="VectorBase:AATE005756"/>